<proteinExistence type="predicted"/>
<name>A7F6B2_SCLS1</name>
<dbReference type="Proteomes" id="UP000001312">
    <property type="component" value="Unassembled WGS sequence"/>
</dbReference>
<dbReference type="GeneID" id="5482108"/>
<sequence>MTNNRSFTLTIIRRAALMRQQLFRGEAGKDKLTGCLLRSKISSYASWRPA</sequence>
<keyword evidence="2" id="KW-1185">Reference proteome</keyword>
<dbReference type="HOGENOM" id="CLU_3125958_0_0_1"/>
<protein>
    <submittedName>
        <fullName evidence="1">Uncharacterized protein</fullName>
    </submittedName>
</protein>
<evidence type="ECO:0000313" key="1">
    <source>
        <dbReference type="EMBL" id="EDN98283.1"/>
    </source>
</evidence>
<dbReference type="RefSeq" id="XP_001586048.1">
    <property type="nucleotide sequence ID" value="XM_001585998.1"/>
</dbReference>
<gene>
    <name evidence="1" type="ORF">SS1G_13141</name>
</gene>
<dbReference type="KEGG" id="ssl:SS1G_13141"/>
<reference evidence="2" key="1">
    <citation type="journal article" date="2011" name="PLoS Genet.">
        <title>Genomic analysis of the necrotrophic fungal pathogens Sclerotinia sclerotiorum and Botrytis cinerea.</title>
        <authorList>
            <person name="Amselem J."/>
            <person name="Cuomo C.A."/>
            <person name="van Kan J.A."/>
            <person name="Viaud M."/>
            <person name="Benito E.P."/>
            <person name="Couloux A."/>
            <person name="Coutinho P.M."/>
            <person name="de Vries R.P."/>
            <person name="Dyer P.S."/>
            <person name="Fillinger S."/>
            <person name="Fournier E."/>
            <person name="Gout L."/>
            <person name="Hahn M."/>
            <person name="Kohn L."/>
            <person name="Lapalu N."/>
            <person name="Plummer K.M."/>
            <person name="Pradier J.M."/>
            <person name="Quevillon E."/>
            <person name="Sharon A."/>
            <person name="Simon A."/>
            <person name="ten Have A."/>
            <person name="Tudzynski B."/>
            <person name="Tudzynski P."/>
            <person name="Wincker P."/>
            <person name="Andrew M."/>
            <person name="Anthouard V."/>
            <person name="Beever R.E."/>
            <person name="Beffa R."/>
            <person name="Benoit I."/>
            <person name="Bouzid O."/>
            <person name="Brault B."/>
            <person name="Chen Z."/>
            <person name="Choquer M."/>
            <person name="Collemare J."/>
            <person name="Cotton P."/>
            <person name="Danchin E.G."/>
            <person name="Da Silva C."/>
            <person name="Gautier A."/>
            <person name="Giraud C."/>
            <person name="Giraud T."/>
            <person name="Gonzalez C."/>
            <person name="Grossetete S."/>
            <person name="Guldener U."/>
            <person name="Henrissat B."/>
            <person name="Howlett B.J."/>
            <person name="Kodira C."/>
            <person name="Kretschmer M."/>
            <person name="Lappartient A."/>
            <person name="Leroch M."/>
            <person name="Levis C."/>
            <person name="Mauceli E."/>
            <person name="Neuveglise C."/>
            <person name="Oeser B."/>
            <person name="Pearson M."/>
            <person name="Poulain J."/>
            <person name="Poussereau N."/>
            <person name="Quesneville H."/>
            <person name="Rascle C."/>
            <person name="Schumacher J."/>
            <person name="Segurens B."/>
            <person name="Sexton A."/>
            <person name="Silva E."/>
            <person name="Sirven C."/>
            <person name="Soanes D.M."/>
            <person name="Talbot N.J."/>
            <person name="Templeton M."/>
            <person name="Yandava C."/>
            <person name="Yarden O."/>
            <person name="Zeng Q."/>
            <person name="Rollins J.A."/>
            <person name="Lebrun M.H."/>
            <person name="Dickman M."/>
        </authorList>
    </citation>
    <scope>NUCLEOTIDE SEQUENCE [LARGE SCALE GENOMIC DNA]</scope>
    <source>
        <strain evidence="2">ATCC 18683 / 1980 / Ss-1</strain>
    </source>
</reference>
<dbReference type="AlphaFoldDB" id="A7F6B2"/>
<dbReference type="InParanoid" id="A7F6B2"/>
<evidence type="ECO:0000313" key="2">
    <source>
        <dbReference type="Proteomes" id="UP000001312"/>
    </source>
</evidence>
<dbReference type="EMBL" id="CH476643">
    <property type="protein sequence ID" value="EDN98283.1"/>
    <property type="molecule type" value="Genomic_DNA"/>
</dbReference>
<accession>A7F6B2</accession>
<organism evidence="1 2">
    <name type="scientific">Sclerotinia sclerotiorum (strain ATCC 18683 / 1980 / Ss-1)</name>
    <name type="common">White mold</name>
    <name type="synonym">Whetzelinia sclerotiorum</name>
    <dbReference type="NCBI Taxonomy" id="665079"/>
    <lineage>
        <taxon>Eukaryota</taxon>
        <taxon>Fungi</taxon>
        <taxon>Dikarya</taxon>
        <taxon>Ascomycota</taxon>
        <taxon>Pezizomycotina</taxon>
        <taxon>Leotiomycetes</taxon>
        <taxon>Helotiales</taxon>
        <taxon>Sclerotiniaceae</taxon>
        <taxon>Sclerotinia</taxon>
    </lineage>
</organism>